<name>A0AAU9D7I4_9BACT</name>
<reference evidence="2 3" key="1">
    <citation type="submission" date="2021-12" db="EMBL/GenBank/DDBJ databases">
        <title>Genome sequencing of bacteria with rrn-lacking chromosome and rrn-plasmid.</title>
        <authorList>
            <person name="Anda M."/>
            <person name="Iwasaki W."/>
        </authorList>
    </citation>
    <scope>NUCLEOTIDE SEQUENCE [LARGE SCALE GENOMIC DNA]</scope>
    <source>
        <strain evidence="2 3">DSM 100852</strain>
    </source>
</reference>
<accession>A0AAU9D7I4</accession>
<evidence type="ECO:0000256" key="1">
    <source>
        <dbReference type="SAM" id="SignalP"/>
    </source>
</evidence>
<evidence type="ECO:0008006" key="4">
    <source>
        <dbReference type="Google" id="ProtNLM"/>
    </source>
</evidence>
<proteinExistence type="predicted"/>
<keyword evidence="1" id="KW-0732">Signal</keyword>
<sequence>MKFKIFALILFAGVFAFGAFSFNNTSKEDVSLARLMAMNIAEAGEDPILNYPGCDNANWYDRCRQSNGYIVNGCDDSSFWDTCQK</sequence>
<evidence type="ECO:0000313" key="3">
    <source>
        <dbReference type="Proteomes" id="UP001348817"/>
    </source>
</evidence>
<keyword evidence="3" id="KW-1185">Reference proteome</keyword>
<feature type="signal peptide" evidence="1">
    <location>
        <begin position="1"/>
        <end position="21"/>
    </location>
</feature>
<organism evidence="2 3">
    <name type="scientific">Fulvitalea axinellae</name>
    <dbReference type="NCBI Taxonomy" id="1182444"/>
    <lineage>
        <taxon>Bacteria</taxon>
        <taxon>Pseudomonadati</taxon>
        <taxon>Bacteroidota</taxon>
        <taxon>Cytophagia</taxon>
        <taxon>Cytophagales</taxon>
        <taxon>Persicobacteraceae</taxon>
        <taxon>Fulvitalea</taxon>
    </lineage>
</organism>
<evidence type="ECO:0000313" key="2">
    <source>
        <dbReference type="EMBL" id="BDD10504.1"/>
    </source>
</evidence>
<dbReference type="EMBL" id="AP025314">
    <property type="protein sequence ID" value="BDD10504.1"/>
    <property type="molecule type" value="Genomic_DNA"/>
</dbReference>
<gene>
    <name evidence="2" type="ORF">FUAX_29360</name>
</gene>
<dbReference type="RefSeq" id="WP_338392056.1">
    <property type="nucleotide sequence ID" value="NZ_AP025314.1"/>
</dbReference>
<dbReference type="KEGG" id="fax:FUAX_29360"/>
<dbReference type="Proteomes" id="UP001348817">
    <property type="component" value="Chromosome"/>
</dbReference>
<dbReference type="AlphaFoldDB" id="A0AAU9D7I4"/>
<feature type="chain" id="PRO_5043717535" description="NVEALA family protein" evidence="1">
    <location>
        <begin position="22"/>
        <end position="85"/>
    </location>
</feature>
<protein>
    <recommendedName>
        <fullName evidence="4">NVEALA family protein</fullName>
    </recommendedName>
</protein>